<gene>
    <name evidence="6" type="ORF">ACFFH7_17475</name>
</gene>
<evidence type="ECO:0000256" key="4">
    <source>
        <dbReference type="RuleBase" id="RU361161"/>
    </source>
</evidence>
<dbReference type="SMART" id="SM01217">
    <property type="entry name" value="Fn3_like"/>
    <property type="match status" value="1"/>
</dbReference>
<dbReference type="SUPFAM" id="SSF52279">
    <property type="entry name" value="Beta-D-glucan exohydrolase, C-terminal domain"/>
    <property type="match status" value="1"/>
</dbReference>
<dbReference type="RefSeq" id="WP_273941692.1">
    <property type="nucleotide sequence ID" value="NZ_CP097263.1"/>
</dbReference>
<dbReference type="EMBL" id="JBHLUD010000004">
    <property type="protein sequence ID" value="MFC0543297.1"/>
    <property type="molecule type" value="Genomic_DNA"/>
</dbReference>
<dbReference type="InterPro" id="IPR002772">
    <property type="entry name" value="Glyco_hydro_3_C"/>
</dbReference>
<dbReference type="InterPro" id="IPR026891">
    <property type="entry name" value="Fn3-like"/>
</dbReference>
<dbReference type="Proteomes" id="UP001589810">
    <property type="component" value="Unassembled WGS sequence"/>
</dbReference>
<dbReference type="PANTHER" id="PTHR42715">
    <property type="entry name" value="BETA-GLUCOSIDASE"/>
    <property type="match status" value="1"/>
</dbReference>
<dbReference type="Pfam" id="PF14310">
    <property type="entry name" value="Fn3-like"/>
    <property type="match status" value="1"/>
</dbReference>
<evidence type="ECO:0000256" key="2">
    <source>
        <dbReference type="ARBA" id="ARBA00022801"/>
    </source>
</evidence>
<dbReference type="Gene3D" id="3.20.20.300">
    <property type="entry name" value="Glycoside hydrolase, family 3, N-terminal domain"/>
    <property type="match status" value="1"/>
</dbReference>
<dbReference type="Pfam" id="PF01915">
    <property type="entry name" value="Glyco_hydro_3_C"/>
    <property type="match status" value="1"/>
</dbReference>
<feature type="domain" description="PA14" evidence="5">
    <location>
        <begin position="384"/>
        <end position="540"/>
    </location>
</feature>
<name>A0ABV6MT76_9PSEU</name>
<dbReference type="PROSITE" id="PS00775">
    <property type="entry name" value="GLYCOSYL_HYDROL_F3"/>
    <property type="match status" value="1"/>
</dbReference>
<dbReference type="InterPro" id="IPR037524">
    <property type="entry name" value="PA14/GLEYA"/>
</dbReference>
<dbReference type="PROSITE" id="PS51820">
    <property type="entry name" value="PA14"/>
    <property type="match status" value="1"/>
</dbReference>
<dbReference type="PANTHER" id="PTHR42715:SF10">
    <property type="entry name" value="BETA-GLUCOSIDASE"/>
    <property type="match status" value="1"/>
</dbReference>
<dbReference type="Gene3D" id="2.60.40.10">
    <property type="entry name" value="Immunoglobulins"/>
    <property type="match status" value="1"/>
</dbReference>
<dbReference type="InterPro" id="IPR019800">
    <property type="entry name" value="Glyco_hydro_3_AS"/>
</dbReference>
<dbReference type="InterPro" id="IPR017853">
    <property type="entry name" value="GH"/>
</dbReference>
<proteinExistence type="inferred from homology"/>
<evidence type="ECO:0000256" key="1">
    <source>
        <dbReference type="ARBA" id="ARBA00005336"/>
    </source>
</evidence>
<comment type="similarity">
    <text evidence="1 4">Belongs to the glycosyl hydrolase 3 family.</text>
</comment>
<dbReference type="InterPro" id="IPR001764">
    <property type="entry name" value="Glyco_hydro_3_N"/>
</dbReference>
<keyword evidence="2 4" id="KW-0378">Hydrolase</keyword>
<comment type="caution">
    <text evidence="6">The sequence shown here is derived from an EMBL/GenBank/DDBJ whole genome shotgun (WGS) entry which is preliminary data.</text>
</comment>
<evidence type="ECO:0000313" key="6">
    <source>
        <dbReference type="EMBL" id="MFC0543297.1"/>
    </source>
</evidence>
<accession>A0ABV6MT76</accession>
<reference evidence="6 7" key="1">
    <citation type="submission" date="2024-09" db="EMBL/GenBank/DDBJ databases">
        <authorList>
            <person name="Sun Q."/>
            <person name="Mori K."/>
        </authorList>
    </citation>
    <scope>NUCLEOTIDE SEQUENCE [LARGE SCALE GENOMIC DNA]</scope>
    <source>
        <strain evidence="6 7">TBRC 1432</strain>
    </source>
</reference>
<evidence type="ECO:0000313" key="7">
    <source>
        <dbReference type="Proteomes" id="UP001589810"/>
    </source>
</evidence>
<dbReference type="InterPro" id="IPR036962">
    <property type="entry name" value="Glyco_hydro_3_N_sf"/>
</dbReference>
<sequence>MDLDKLVERLDLDTKAALLAGQDRWSLPAAPGIGLASLVMSDGPIGVRGTRQTPDDPSVALPSPTALAACWDPELARQVGRLLAQEARRKGVHVLLAPTVNLHRTPLGGRHFECYSEDPLLTGLVGAGYVSGVQDGGVATTVKHFVANDSETQRYTVDVHADERTLRELYLAPFEIIVKQARPWGVMAAYNSVNGATMTEHGPLQNGILRDEWGFDGFIVSDWTATRHTERAAKGGLDVAMPGPITPFGRDLAQAVRDGRVPEQVVDAMVRRVLLLAARVGILDGVEPAVTTLPEPIDGGSLAREVAVRSFVLLHNTVDLLPLDATKSPMVALLGGAAKDARILGGGSAVVYPQEVISPLDGLRQVFPNVVYELGADPRTQLPPLGDNADLRWIALDGDGVEVASGPLDQGSIRWIGEAPAGVDPKRVRTVEIAGTFTPFETGRQTFAFIGLGQARLEIAGTVLFEESNMPAGDDPFTAVLNPRERRFDVDLEAGRPVQVSFRLTPLGLERGINKYVWIALTLGHSGPEADPERRIERAVAAAKDADVAVVVVGTTDQSESEGFDRTTLALPGPQDELVRRVAAANPRTVVVVNAGSPVEMPWADDVAAVLLTWFPGQAAGAALADVLTGVAEPGGRLPTTWPRRTEDAPVLTVTPTDGVLSYDEGVFIGYRAWQRGDTEPAYWFGHGIGYTDWAYESAEFEASDEPDILGTVTVVVRNTGIRAGREIVQTYLAPAGPDAERPARWLAGFASVTAGPGERATVVIAVPRRSRQVWREGGWRDAPGGHRLEVGRSVADRRLTVDLPDGTVAG</sequence>
<dbReference type="InterPro" id="IPR013783">
    <property type="entry name" value="Ig-like_fold"/>
</dbReference>
<dbReference type="InterPro" id="IPR050288">
    <property type="entry name" value="Cellulose_deg_GH3"/>
</dbReference>
<organism evidence="6 7">
    <name type="scientific">Kutzneria chonburiensis</name>
    <dbReference type="NCBI Taxonomy" id="1483604"/>
    <lineage>
        <taxon>Bacteria</taxon>
        <taxon>Bacillati</taxon>
        <taxon>Actinomycetota</taxon>
        <taxon>Actinomycetes</taxon>
        <taxon>Pseudonocardiales</taxon>
        <taxon>Pseudonocardiaceae</taxon>
        <taxon>Kutzneria</taxon>
    </lineage>
</organism>
<protein>
    <submittedName>
        <fullName evidence="6">Beta-glucosidase</fullName>
    </submittedName>
</protein>
<dbReference type="InterPro" id="IPR036881">
    <property type="entry name" value="Glyco_hydro_3_C_sf"/>
</dbReference>
<dbReference type="Gene3D" id="3.40.50.1700">
    <property type="entry name" value="Glycoside hydrolase family 3 C-terminal domain"/>
    <property type="match status" value="1"/>
</dbReference>
<keyword evidence="4" id="KW-0326">Glycosidase</keyword>
<keyword evidence="7" id="KW-1185">Reference proteome</keyword>
<dbReference type="Gene3D" id="2.60.120.260">
    <property type="entry name" value="Galactose-binding domain-like"/>
    <property type="match status" value="1"/>
</dbReference>
<dbReference type="PRINTS" id="PR00133">
    <property type="entry name" value="GLHYDRLASE3"/>
</dbReference>
<dbReference type="SUPFAM" id="SSF51445">
    <property type="entry name" value="(Trans)glycosidases"/>
    <property type="match status" value="1"/>
</dbReference>
<evidence type="ECO:0000256" key="3">
    <source>
        <dbReference type="ARBA" id="ARBA00023277"/>
    </source>
</evidence>
<evidence type="ECO:0000259" key="5">
    <source>
        <dbReference type="PROSITE" id="PS51820"/>
    </source>
</evidence>
<keyword evidence="3" id="KW-0119">Carbohydrate metabolism</keyword>
<dbReference type="Pfam" id="PF00933">
    <property type="entry name" value="Glyco_hydro_3"/>
    <property type="match status" value="1"/>
</dbReference>